<dbReference type="PROSITE" id="PS50158">
    <property type="entry name" value="ZF_CCHC"/>
    <property type="match status" value="1"/>
</dbReference>
<evidence type="ECO:0000256" key="1">
    <source>
        <dbReference type="PROSITE-ProRule" id="PRU00047"/>
    </source>
</evidence>
<dbReference type="RefSeq" id="NP_001120096.1">
    <property type="nucleotide sequence ID" value="NM_001126624.1"/>
</dbReference>
<dbReference type="Pfam" id="PF23058">
    <property type="entry name" value="RBD_ZCCHC3_2nd"/>
    <property type="match status" value="1"/>
</dbReference>
<dbReference type="Xenbase" id="XB-GENE-5957963">
    <property type="gene designation" value="XB5957862"/>
</dbReference>
<evidence type="ECO:0000313" key="5">
    <source>
        <dbReference type="Xenbase" id="XB-GENE-5957963"/>
    </source>
</evidence>
<dbReference type="SMART" id="SM00343">
    <property type="entry name" value="ZnF_C2HC"/>
    <property type="match status" value="3"/>
</dbReference>
<dbReference type="Gene3D" id="4.10.60.10">
    <property type="entry name" value="Zinc finger, CCHC-type"/>
    <property type="match status" value="1"/>
</dbReference>
<evidence type="ECO:0000256" key="2">
    <source>
        <dbReference type="SAM" id="MobiDB-lite"/>
    </source>
</evidence>
<feature type="domain" description="CCHC-type" evidence="3">
    <location>
        <begin position="198"/>
        <end position="212"/>
    </location>
</feature>
<dbReference type="GeneID" id="100145109"/>
<dbReference type="InterPro" id="IPR036875">
    <property type="entry name" value="Znf_CCHC_sf"/>
</dbReference>
<feature type="region of interest" description="Disordered" evidence="2">
    <location>
        <begin position="274"/>
        <end position="294"/>
    </location>
</feature>
<dbReference type="EMBL" id="BC158436">
    <property type="protein sequence ID" value="AAI58437.1"/>
    <property type="molecule type" value="mRNA"/>
</dbReference>
<dbReference type="GO" id="GO:0003690">
    <property type="term" value="F:double-stranded DNA binding"/>
    <property type="evidence" value="ECO:0007669"/>
    <property type="project" value="InterPro"/>
</dbReference>
<dbReference type="InterPro" id="IPR042509">
    <property type="entry name" value="ZCCHC3"/>
</dbReference>
<dbReference type="InterPro" id="IPR057810">
    <property type="entry name" value="RBD_ZCCHC3_1st"/>
</dbReference>
<dbReference type="InterPro" id="IPR057811">
    <property type="entry name" value="RBD_ZCCHC3_2nd"/>
</dbReference>
<keyword evidence="1" id="KW-0479">Metal-binding</keyword>
<organism evidence="4">
    <name type="scientific">Xenopus tropicalis</name>
    <name type="common">Western clawed frog</name>
    <name type="synonym">Silurana tropicalis</name>
    <dbReference type="NCBI Taxonomy" id="8364"/>
    <lineage>
        <taxon>Eukaryota</taxon>
        <taxon>Metazoa</taxon>
        <taxon>Chordata</taxon>
        <taxon>Craniata</taxon>
        <taxon>Vertebrata</taxon>
        <taxon>Euteleostomi</taxon>
        <taxon>Amphibia</taxon>
        <taxon>Batrachia</taxon>
        <taxon>Anura</taxon>
        <taxon>Pipoidea</taxon>
        <taxon>Pipidae</taxon>
        <taxon>Xenopodinae</taxon>
        <taxon>Xenopus</taxon>
        <taxon>Silurana</taxon>
    </lineage>
</organism>
<dbReference type="GO" id="GO:0002218">
    <property type="term" value="P:activation of innate immune response"/>
    <property type="evidence" value="ECO:0007669"/>
    <property type="project" value="InterPro"/>
</dbReference>
<sequence length="381" mass="43204">MAAKDDVVPVFARVKNSVRVVAADPLNVEKSLIYVVQVILEEFGRVSKSEILAIQDYPRRGIYDVTFEGEGVFHSFVRILEENPADPRLSGFKVFPHFAEEEIFLVVKTYSPFVPLKEIKTVLGRYCKKLTFGGKILNELGIWTSKYRFKVVLEKKGMYPPARFQLGTVNIDCFFSGMPEFCRRCKQYGHLADGCVLCQNCGKTGHEFKSCPLPRKCNFCFQGGHLYAACPKRKPEEVDVALGKLLKPVEQSQEPLVPLEPLVASPDMGDLSASPVMQSSSENVSDVSSHTSETMPIIKRKKREKNKPLQVTQSGVVEGEYKTRGERLYQFWKVKTDKEIQDFLSTWSDEEELDGVNECIKEGGEIKIVRNKVLKYIRNLK</sequence>
<dbReference type="CTD" id="100145109"/>
<evidence type="ECO:0000259" key="3">
    <source>
        <dbReference type="PROSITE" id="PS50158"/>
    </source>
</evidence>
<dbReference type="InterPro" id="IPR001878">
    <property type="entry name" value="Znf_CCHC"/>
</dbReference>
<dbReference type="GO" id="GO:0003723">
    <property type="term" value="F:RNA binding"/>
    <property type="evidence" value="ECO:0007669"/>
    <property type="project" value="InterPro"/>
</dbReference>
<name>B0JYS1_XENTR</name>
<dbReference type="Pfam" id="PF23057">
    <property type="entry name" value="RBD_ZCCHC3_1st"/>
    <property type="match status" value="1"/>
</dbReference>
<dbReference type="SUPFAM" id="SSF57756">
    <property type="entry name" value="Retrovirus zinc finger-like domains"/>
    <property type="match status" value="1"/>
</dbReference>
<accession>B0JYS1</accession>
<gene>
    <name evidence="5" type="primary">XB5957862</name>
    <name evidence="4" type="synonym">LOC100145109</name>
    <name evidence="5" type="synonym">XB5957962</name>
</gene>
<proteinExistence type="evidence at transcript level"/>
<dbReference type="GO" id="GO:0008270">
    <property type="term" value="F:zinc ion binding"/>
    <property type="evidence" value="ECO:0007669"/>
    <property type="project" value="UniProtKB-KW"/>
</dbReference>
<dbReference type="PANTHER" id="PTHR22639">
    <property type="entry name" value="GAG-RELATED PROTEIN"/>
    <property type="match status" value="1"/>
</dbReference>
<keyword evidence="1" id="KW-0862">Zinc</keyword>
<evidence type="ECO:0000313" key="4">
    <source>
        <dbReference type="EMBL" id="AAI58437.1"/>
    </source>
</evidence>
<protein>
    <submittedName>
        <fullName evidence="4">LOC100145109 protein</fullName>
    </submittedName>
</protein>
<feature type="compositionally biased region" description="Low complexity" evidence="2">
    <location>
        <begin position="279"/>
        <end position="292"/>
    </location>
</feature>
<reference evidence="4" key="1">
    <citation type="submission" date="2008-01" db="EMBL/GenBank/DDBJ databases">
        <authorList>
            <consortium name="NIH - Xenopus Gene Collection (XGC) project"/>
        </authorList>
    </citation>
    <scope>NUCLEOTIDE SEQUENCE [LARGE SCALE MRNA]</scope>
    <source>
        <tissue evidence="4">Embryo</tissue>
    </source>
</reference>
<keyword evidence="1" id="KW-0863">Zinc-finger</keyword>
<dbReference type="PANTHER" id="PTHR22639:SF6">
    <property type="entry name" value="ZINC FINGER CCHC DOMAIN-CONTAINING PROTEIN 3-LIKE"/>
    <property type="match status" value="1"/>
</dbReference>
<dbReference type="AlphaFoldDB" id="B0JYS1"/>